<evidence type="ECO:0000256" key="7">
    <source>
        <dbReference type="ARBA" id="ARBA00023237"/>
    </source>
</evidence>
<reference evidence="11 12" key="1">
    <citation type="submission" date="2020-08" db="EMBL/GenBank/DDBJ databases">
        <title>Genomic Encyclopedia of Type Strains, Phase IV (KMG-V): Genome sequencing to study the core and pangenomes of soil and plant-associated prokaryotes.</title>
        <authorList>
            <person name="Whitman W."/>
        </authorList>
    </citation>
    <scope>NUCLEOTIDE SEQUENCE [LARGE SCALE GENOMIC DNA]</scope>
    <source>
        <strain evidence="11 12">MP601</strain>
    </source>
</reference>
<gene>
    <name evidence="11" type="ORF">HDF22_000777</name>
</gene>
<evidence type="ECO:0000256" key="1">
    <source>
        <dbReference type="ARBA" id="ARBA00004571"/>
    </source>
</evidence>
<proteinExistence type="inferred from homology"/>
<keyword evidence="2 8" id="KW-0813">Transport</keyword>
<evidence type="ECO:0000256" key="2">
    <source>
        <dbReference type="ARBA" id="ARBA00022448"/>
    </source>
</evidence>
<dbReference type="EMBL" id="JACHCA010000002">
    <property type="protein sequence ID" value="MBB6126672.1"/>
    <property type="molecule type" value="Genomic_DNA"/>
</dbReference>
<keyword evidence="3 8" id="KW-1134">Transmembrane beta strand</keyword>
<keyword evidence="7 8" id="KW-0998">Cell outer membrane</keyword>
<comment type="subcellular location">
    <subcellularLocation>
        <location evidence="1 8">Cell outer membrane</location>
        <topology evidence="1 8">Multi-pass membrane protein</topology>
    </subcellularLocation>
</comment>
<accession>A0A841J8I6</accession>
<dbReference type="InterPro" id="IPR012910">
    <property type="entry name" value="Plug_dom"/>
</dbReference>
<dbReference type="Pfam" id="PF07715">
    <property type="entry name" value="Plug"/>
    <property type="match status" value="1"/>
</dbReference>
<evidence type="ECO:0000256" key="9">
    <source>
        <dbReference type="SAM" id="SignalP"/>
    </source>
</evidence>
<sequence length="1090" mass="121450">MMKLITLFILVSLMQVSASSRAQNVTYSNNLASLDKLFNEIEKQTSYHVLWSYDRIKNFPPFQADFKKTPVKEVLEKVFRGSNLEYVIEEQTILIKEKDDKSELKAESPANLIRMVTGRVVDDNDKPLQGLTITNKRTKKISVSNSQGEYQIAADDGDVLSFRFIGFKTVEFTVTAGKSTYNLKMEPVISSLGNVDVVVTGYSNKKKSELTSAITVVSAEKLKDVTTNDLGSMLQGKVAGLQVVASSGAPGSAAEIRLRGVSSINASQSPLIVVDGIIGGNYDPNDVETVTVLKDAGATAIYGSQANAGVLIITTKKAKDNLTHYEVKATTGFRQADFGKMQLMNSSELYNYQKQLYRDYIPGAPDNSYVIDIVKFQSERPASVLNNNTNWLNALFTRAPVQNYYFSARGKTAKNDYFFGTTFYEEKGTFNNSNYKRVNLRASSVYHFTDRISLTNNINISGTQGKSFDYTDMYNAYLNLPWDNPYDANHNPIYVDGNSTFKWWSRDKTNPLNTIANSNHPYKNFDVNWDAILSLPITKWLTFSSANRLSANYFTSSTFYSPEAAGMYHGTGYLNQQNTFNYGGISTNLLRFNLQYGDHAISGLAGVEFEGSQNNFSGASGRGLPTGLSVLNVVSNNQAVNGYYNDYSIISYLSQASYSYKNRYFLTGSYRIDGSSAFPPGNRYASFPSVSGAWLASNEDFMKENKVVNSLKLRLSYGVTGNQDIGAARYLGLYSLNSQYNSNVAATPLQLASPNLTWESKYQTDAGIDIDLFKRLSLTIDVYHNVTKNLLLQVSQPLSVGFETRWENIGQVVNNGLEFGISSTNIKTKNFQWVTDFNINFNSNKLRDLPSDIIKTDQLSISQIYRNSGNLYEFYLPKWMGVNAQTGAPQWEVETKDAAGNITRSVTSDYASATPEELGSALPKFQGGFNNTFKYKNFSLGVNIYFLSGNKIYNNNRSITMNDGHEPYLNQMVAPKGTVLWTKPGDMATEPSYQNAANSTSPSSRYLENGSYINIRNVSFGYALPKSFVKSLKLDEVNLSVTADNLHTFTKFTGQDPQTTITPGIYVTPGVSDFKYPNNHQYFFNINIKF</sequence>
<dbReference type="InterPro" id="IPR036942">
    <property type="entry name" value="Beta-barrel_TonB_sf"/>
</dbReference>
<dbReference type="Proteomes" id="UP000548326">
    <property type="component" value="Unassembled WGS sequence"/>
</dbReference>
<dbReference type="PROSITE" id="PS52016">
    <property type="entry name" value="TONB_DEPENDENT_REC_3"/>
    <property type="match status" value="1"/>
</dbReference>
<dbReference type="AlphaFoldDB" id="A0A841J8I6"/>
<evidence type="ECO:0000256" key="3">
    <source>
        <dbReference type="ARBA" id="ARBA00022452"/>
    </source>
</evidence>
<dbReference type="InterPro" id="IPR023996">
    <property type="entry name" value="TonB-dep_OMP_SusC/RagA"/>
</dbReference>
<dbReference type="SUPFAM" id="SSF56935">
    <property type="entry name" value="Porins"/>
    <property type="match status" value="1"/>
</dbReference>
<feature type="chain" id="PRO_5032385436" evidence="9">
    <location>
        <begin position="23"/>
        <end position="1090"/>
    </location>
</feature>
<dbReference type="NCBIfam" id="TIGR04056">
    <property type="entry name" value="OMP_RagA_SusC"/>
    <property type="match status" value="1"/>
</dbReference>
<dbReference type="Gene3D" id="2.40.170.20">
    <property type="entry name" value="TonB-dependent receptor, beta-barrel domain"/>
    <property type="match status" value="1"/>
</dbReference>
<evidence type="ECO:0000256" key="5">
    <source>
        <dbReference type="ARBA" id="ARBA00022729"/>
    </source>
</evidence>
<evidence type="ECO:0000313" key="11">
    <source>
        <dbReference type="EMBL" id="MBB6126672.1"/>
    </source>
</evidence>
<dbReference type="Gene3D" id="2.170.130.10">
    <property type="entry name" value="TonB-dependent receptor, plug domain"/>
    <property type="match status" value="1"/>
</dbReference>
<evidence type="ECO:0000256" key="6">
    <source>
        <dbReference type="ARBA" id="ARBA00023136"/>
    </source>
</evidence>
<evidence type="ECO:0000259" key="10">
    <source>
        <dbReference type="Pfam" id="PF07715"/>
    </source>
</evidence>
<name>A0A841J8I6_9SPHI</name>
<dbReference type="Pfam" id="PF13715">
    <property type="entry name" value="CarbopepD_reg_2"/>
    <property type="match status" value="1"/>
</dbReference>
<keyword evidence="4 8" id="KW-0812">Transmembrane</keyword>
<evidence type="ECO:0000256" key="8">
    <source>
        <dbReference type="PROSITE-ProRule" id="PRU01360"/>
    </source>
</evidence>
<dbReference type="GO" id="GO:0009279">
    <property type="term" value="C:cell outer membrane"/>
    <property type="evidence" value="ECO:0007669"/>
    <property type="project" value="UniProtKB-SubCell"/>
</dbReference>
<keyword evidence="6 8" id="KW-0472">Membrane</keyword>
<organism evidence="11 12">
    <name type="scientific">Mucilaginibacter lappiensis</name>
    <dbReference type="NCBI Taxonomy" id="354630"/>
    <lineage>
        <taxon>Bacteria</taxon>
        <taxon>Pseudomonadati</taxon>
        <taxon>Bacteroidota</taxon>
        <taxon>Sphingobacteriia</taxon>
        <taxon>Sphingobacteriales</taxon>
        <taxon>Sphingobacteriaceae</taxon>
        <taxon>Mucilaginibacter</taxon>
    </lineage>
</organism>
<protein>
    <submittedName>
        <fullName evidence="11">TonB-linked SusC/RagA family outer membrane protein</fullName>
    </submittedName>
</protein>
<dbReference type="PANTHER" id="PTHR30069">
    <property type="entry name" value="TONB-DEPENDENT OUTER MEMBRANE RECEPTOR"/>
    <property type="match status" value="1"/>
</dbReference>
<feature type="domain" description="TonB-dependent receptor plug" evidence="10">
    <location>
        <begin position="207"/>
        <end position="310"/>
    </location>
</feature>
<keyword evidence="5 9" id="KW-0732">Signal</keyword>
<evidence type="ECO:0000313" key="12">
    <source>
        <dbReference type="Proteomes" id="UP000548326"/>
    </source>
</evidence>
<evidence type="ECO:0000256" key="4">
    <source>
        <dbReference type="ARBA" id="ARBA00022692"/>
    </source>
</evidence>
<dbReference type="GO" id="GO:0044718">
    <property type="term" value="P:siderophore transmembrane transport"/>
    <property type="evidence" value="ECO:0007669"/>
    <property type="project" value="TreeGrafter"/>
</dbReference>
<dbReference type="PANTHER" id="PTHR30069:SF29">
    <property type="entry name" value="HEMOGLOBIN AND HEMOGLOBIN-HAPTOGLOBIN-BINDING PROTEIN 1-RELATED"/>
    <property type="match status" value="1"/>
</dbReference>
<comment type="similarity">
    <text evidence="8">Belongs to the TonB-dependent receptor family.</text>
</comment>
<dbReference type="RefSeq" id="WP_260170799.1">
    <property type="nucleotide sequence ID" value="NZ_JACHCA010000002.1"/>
</dbReference>
<dbReference type="InterPro" id="IPR037066">
    <property type="entry name" value="Plug_dom_sf"/>
</dbReference>
<feature type="signal peptide" evidence="9">
    <location>
        <begin position="1"/>
        <end position="22"/>
    </location>
</feature>
<dbReference type="InterPro" id="IPR039426">
    <property type="entry name" value="TonB-dep_rcpt-like"/>
</dbReference>
<comment type="caution">
    <text evidence="11">The sequence shown here is derived from an EMBL/GenBank/DDBJ whole genome shotgun (WGS) entry which is preliminary data.</text>
</comment>
<dbReference type="InterPro" id="IPR008969">
    <property type="entry name" value="CarboxyPept-like_regulatory"/>
</dbReference>
<dbReference type="GO" id="GO:0015344">
    <property type="term" value="F:siderophore uptake transmembrane transporter activity"/>
    <property type="evidence" value="ECO:0007669"/>
    <property type="project" value="TreeGrafter"/>
</dbReference>
<dbReference type="SUPFAM" id="SSF49464">
    <property type="entry name" value="Carboxypeptidase regulatory domain-like"/>
    <property type="match status" value="1"/>
</dbReference>